<feature type="compositionally biased region" description="Low complexity" evidence="1">
    <location>
        <begin position="742"/>
        <end position="752"/>
    </location>
</feature>
<comment type="caution">
    <text evidence="2">The sequence shown here is derived from an EMBL/GenBank/DDBJ whole genome shotgun (WGS) entry which is preliminary data.</text>
</comment>
<dbReference type="Proteomes" id="UP000814176">
    <property type="component" value="Unassembled WGS sequence"/>
</dbReference>
<organism evidence="2 3">
    <name type="scientific">Rhodofomes roseus</name>
    <dbReference type="NCBI Taxonomy" id="34475"/>
    <lineage>
        <taxon>Eukaryota</taxon>
        <taxon>Fungi</taxon>
        <taxon>Dikarya</taxon>
        <taxon>Basidiomycota</taxon>
        <taxon>Agaricomycotina</taxon>
        <taxon>Agaricomycetes</taxon>
        <taxon>Polyporales</taxon>
        <taxon>Rhodofomes</taxon>
    </lineage>
</organism>
<dbReference type="GeneID" id="72009255"/>
<keyword evidence="3" id="KW-1185">Reference proteome</keyword>
<accession>A0ABQ8K3G6</accession>
<name>A0ABQ8K3G6_9APHY</name>
<protein>
    <recommendedName>
        <fullName evidence="4">RRM domain-containing protein</fullName>
    </recommendedName>
</protein>
<feature type="compositionally biased region" description="Low complexity" evidence="1">
    <location>
        <begin position="112"/>
        <end position="124"/>
    </location>
</feature>
<dbReference type="RefSeq" id="XP_047774082.1">
    <property type="nucleotide sequence ID" value="XM_047928523.1"/>
</dbReference>
<feature type="region of interest" description="Disordered" evidence="1">
    <location>
        <begin position="461"/>
        <end position="480"/>
    </location>
</feature>
<sequence>MSLNARRPHPHPPTSSPTRANMSNRVDRVVFVETSMSMVQLRNTYAQCGHILSISPWDARTDRMHLTCFVEFAEETAVKRARALQPPGTKLHIVSFSPQLSAHFLSIAEPTSIMPSPSSSMTDPRVPEVKQEPRDSPRSWALKRVTEDDIASSPESTPRKKQRRAEKSLGAKPSTSRLNDGDPRNVRAADPRTPRATAKLPFPSSVSRQPSGKENDAHAQVGQAHTTSSPKRMLPLPRKKPPGVLSTPAAMPTPRRDAPTGPRTPVPGLVAEVENKMGNTSNASGLNNPAVSSMITLTYNDRPVTCDLRKLEEDPRKIIAVLKVTASCSLERDKWMVVAAQYRVKRNFEAAIAVLEAMIAVMTSPPVSLAKTDLKPAFLMLSSCHRDLAALGGAGSDIAVHRATECLQQVYGVDIPRAQVTSEFAEARARSCMDLPGMLSSGDDPGDARAREYLADAGNLPAAPSAQEQSPSKQKANGDSMAFRQCHTVDDEHSGVIVPNHTAHGDTGPGAQRIEPEQGRSRANSQSHLRQHSERDEHGHLQILERETQALKDRASEMSTTLMNVRTAKRKLEDELVAEHAARRRAERDAVQADTQLARGRDELARAREDVARLTAELGRARRGEESALEQAAAEVESRRKAVRRAEEIEGELGRLREELGRARREAEEGKEEGRRAREVCARLGVAFARAGRGEVPLGYGLGLGLDGDGPGGAGSLRRGPCGERAPTPAHERGFVEDGRSRSVSASGRRWGPTPVIENERR</sequence>
<feature type="region of interest" description="Disordered" evidence="1">
    <location>
        <begin position="496"/>
        <end position="543"/>
    </location>
</feature>
<dbReference type="EMBL" id="JADCUA010000029">
    <property type="protein sequence ID" value="KAH9830821.1"/>
    <property type="molecule type" value="Genomic_DNA"/>
</dbReference>
<proteinExistence type="predicted"/>
<evidence type="ECO:0000313" key="2">
    <source>
        <dbReference type="EMBL" id="KAH9830821.1"/>
    </source>
</evidence>
<feature type="compositionally biased region" description="Basic and acidic residues" evidence="1">
    <location>
        <begin position="531"/>
        <end position="543"/>
    </location>
</feature>
<evidence type="ECO:0000313" key="3">
    <source>
        <dbReference type="Proteomes" id="UP000814176"/>
    </source>
</evidence>
<feature type="compositionally biased region" description="Basic and acidic residues" evidence="1">
    <location>
        <begin position="730"/>
        <end position="741"/>
    </location>
</feature>
<evidence type="ECO:0008006" key="4">
    <source>
        <dbReference type="Google" id="ProtNLM"/>
    </source>
</evidence>
<evidence type="ECO:0000256" key="1">
    <source>
        <dbReference type="SAM" id="MobiDB-lite"/>
    </source>
</evidence>
<reference evidence="2 3" key="1">
    <citation type="journal article" date="2021" name="Environ. Microbiol.">
        <title>Gene family expansions and transcriptome signatures uncover fungal adaptations to wood decay.</title>
        <authorList>
            <person name="Hage H."/>
            <person name="Miyauchi S."/>
            <person name="Viragh M."/>
            <person name="Drula E."/>
            <person name="Min B."/>
            <person name="Chaduli D."/>
            <person name="Navarro D."/>
            <person name="Favel A."/>
            <person name="Norest M."/>
            <person name="Lesage-Meessen L."/>
            <person name="Balint B."/>
            <person name="Merenyi Z."/>
            <person name="de Eugenio L."/>
            <person name="Morin E."/>
            <person name="Martinez A.T."/>
            <person name="Baldrian P."/>
            <person name="Stursova M."/>
            <person name="Martinez M.J."/>
            <person name="Novotny C."/>
            <person name="Magnuson J.K."/>
            <person name="Spatafora J.W."/>
            <person name="Maurice S."/>
            <person name="Pangilinan J."/>
            <person name="Andreopoulos W."/>
            <person name="LaButti K."/>
            <person name="Hundley H."/>
            <person name="Na H."/>
            <person name="Kuo A."/>
            <person name="Barry K."/>
            <person name="Lipzen A."/>
            <person name="Henrissat B."/>
            <person name="Riley R."/>
            <person name="Ahrendt S."/>
            <person name="Nagy L.G."/>
            <person name="Grigoriev I.V."/>
            <person name="Martin F."/>
            <person name="Rosso M.N."/>
        </authorList>
    </citation>
    <scope>NUCLEOTIDE SEQUENCE [LARGE SCALE GENOMIC DNA]</scope>
    <source>
        <strain evidence="2 3">CIRM-BRFM 1785</strain>
    </source>
</reference>
<feature type="region of interest" description="Disordered" evidence="1">
    <location>
        <begin position="1"/>
        <end position="24"/>
    </location>
</feature>
<feature type="compositionally biased region" description="Basic residues" evidence="1">
    <location>
        <begin position="1"/>
        <end position="10"/>
    </location>
</feature>
<feature type="compositionally biased region" description="Basic and acidic residues" evidence="1">
    <location>
        <begin position="179"/>
        <end position="193"/>
    </location>
</feature>
<gene>
    <name evidence="2" type="ORF">C8Q71DRAFT_883871</name>
</gene>
<feature type="compositionally biased region" description="Polar residues" evidence="1">
    <location>
        <begin position="466"/>
        <end position="477"/>
    </location>
</feature>
<feature type="compositionally biased region" description="Gly residues" evidence="1">
    <location>
        <begin position="706"/>
        <end position="715"/>
    </location>
</feature>
<feature type="region of interest" description="Disordered" evidence="1">
    <location>
        <begin position="706"/>
        <end position="762"/>
    </location>
</feature>
<feature type="compositionally biased region" description="Basic and acidic residues" evidence="1">
    <location>
        <begin position="125"/>
        <end position="137"/>
    </location>
</feature>
<feature type="region of interest" description="Disordered" evidence="1">
    <location>
        <begin position="112"/>
        <end position="265"/>
    </location>
</feature>